<comment type="similarity">
    <text evidence="2">Belongs to the complex I subunit 2 family.</text>
</comment>
<accession>I7J667</accession>
<feature type="transmembrane region" description="Helical" evidence="10">
    <location>
        <begin position="229"/>
        <end position="252"/>
    </location>
</feature>
<name>I7J667_CLAPU</name>
<dbReference type="EC" id="7.1.1.2" evidence="3"/>
<reference evidence="12" key="1">
    <citation type="journal article" date="2011" name="Science">
        <title>Chemical engineering by plant symbionts: A 12 genome comparison reveals dynamic alkaloid loci.</title>
        <authorList>
            <person name="Schardl C.L."/>
            <person name="Hesse U."/>
            <person name="Young C.A."/>
            <person name="Jaromczyk J.W."/>
            <person name="Farman M.L."/>
            <person name="Tudzynski P."/>
            <person name="Amyotte S.G."/>
            <person name="An Z."/>
            <person name="Andreeva K."/>
            <person name="Arnaoudova E.G."/>
            <person name="Bullock C.T."/>
            <person name="Calie P."/>
            <person name="Charlton N."/>
            <person name="Fleetwood D.J."/>
            <person name="Florea S."/>
            <person name="Guldener U."/>
            <person name="Harris D.R."/>
            <person name="Haws D.C."/>
            <person name="Jaromczyk J."/>
            <person name="Johnson R.D."/>
            <person name="Khan A.K."/>
            <person name="Liu J."/>
            <person name="Liu M."/>
            <person name="Mace W."/>
            <person name="Machado C."/>
            <person name="Moore N."/>
            <person name="Nagabhyru P."/>
            <person name="Oeser B."/>
            <person name="Pan J."/>
            <person name="Panaccione D.G."/>
            <person name="Schmid J."/>
            <person name="Schweri K.K."/>
            <person name="Scott B."/>
            <person name="Sugawara K."/>
            <person name="Takach J."/>
            <person name="Voisey C.R."/>
            <person name="Webb J.S."/>
            <person name="Wilson E.V."/>
            <person name="Wiseman J."/>
            <person name="Zeng Z."/>
            <person name="Cox M."/>
            <person name="Dinkins R.D."/>
            <person name="Glenn A.E."/>
            <person name="Gordon A."/>
            <person name="Hollin W."/>
            <person name="Leistner E."/>
            <person name="Leuchtmann A."/>
            <person name="Li C."/>
            <person name="Liu J."/>
            <person name="O'Sullivan D."/>
            <person name="Steiner U."/>
            <person name="Tanaka E."/>
            <person name="Yoshida R."/>
        </authorList>
    </citation>
    <scope>NUCLEOTIDE SEQUENCE</scope>
</reference>
<dbReference type="AlphaFoldDB" id="I7J667"/>
<dbReference type="PANTHER" id="PTHR22773">
    <property type="entry name" value="NADH DEHYDROGENASE"/>
    <property type="match status" value="1"/>
</dbReference>
<feature type="transmembrane region" description="Helical" evidence="10">
    <location>
        <begin position="462"/>
        <end position="484"/>
    </location>
</feature>
<evidence type="ECO:0000313" key="12">
    <source>
        <dbReference type="EMBL" id="CCE35432.1"/>
    </source>
</evidence>
<evidence type="ECO:0000256" key="7">
    <source>
        <dbReference type="ARBA" id="ARBA00023136"/>
    </source>
</evidence>
<feature type="domain" description="NADH:quinone oxidoreductase/Mrp antiporter transmembrane" evidence="11">
    <location>
        <begin position="111"/>
        <end position="422"/>
    </location>
</feature>
<dbReference type="EMBL" id="FO082257">
    <property type="protein sequence ID" value="CCE35432.1"/>
    <property type="molecule type" value="Genomic_DNA"/>
</dbReference>
<evidence type="ECO:0000256" key="10">
    <source>
        <dbReference type="SAM" id="Phobius"/>
    </source>
</evidence>
<comment type="catalytic activity">
    <reaction evidence="9">
        <text>a ubiquinone + NADH + 5 H(+)(in) = a ubiquinol + NAD(+) + 4 H(+)(out)</text>
        <dbReference type="Rhea" id="RHEA:29091"/>
        <dbReference type="Rhea" id="RHEA-COMP:9565"/>
        <dbReference type="Rhea" id="RHEA-COMP:9566"/>
        <dbReference type="ChEBI" id="CHEBI:15378"/>
        <dbReference type="ChEBI" id="CHEBI:16389"/>
        <dbReference type="ChEBI" id="CHEBI:17976"/>
        <dbReference type="ChEBI" id="CHEBI:57540"/>
        <dbReference type="ChEBI" id="CHEBI:57945"/>
        <dbReference type="EC" id="7.1.1.2"/>
    </reaction>
</comment>
<evidence type="ECO:0000256" key="3">
    <source>
        <dbReference type="ARBA" id="ARBA00012944"/>
    </source>
</evidence>
<comment type="subcellular location">
    <subcellularLocation>
        <location evidence="1">Membrane</location>
        <topology evidence="1">Multi-pass membrane protein</topology>
    </subcellularLocation>
</comment>
<evidence type="ECO:0000259" key="11">
    <source>
        <dbReference type="Pfam" id="PF00361"/>
    </source>
</evidence>
<organism evidence="12">
    <name type="scientific">Claviceps purpurea</name>
    <name type="common">Ergot fungus</name>
    <name type="synonym">Sphacelia segetum</name>
    <dbReference type="NCBI Taxonomy" id="5111"/>
    <lineage>
        <taxon>Eukaryota</taxon>
        <taxon>Fungi</taxon>
        <taxon>Dikarya</taxon>
        <taxon>Ascomycota</taxon>
        <taxon>Pezizomycotina</taxon>
        <taxon>Sordariomycetes</taxon>
        <taxon>Hypocreomycetidae</taxon>
        <taxon>Hypocreales</taxon>
        <taxon>Clavicipitaceae</taxon>
        <taxon>Claviceps</taxon>
    </lineage>
</organism>
<keyword evidence="6 10" id="KW-1133">Transmembrane helix</keyword>
<keyword evidence="7 10" id="KW-0472">Membrane</keyword>
<keyword evidence="5 10" id="KW-0812">Transmembrane</keyword>
<dbReference type="HAMAP" id="MF_00445">
    <property type="entry name" value="NDH1_NuoN_1"/>
    <property type="match status" value="1"/>
</dbReference>
<feature type="transmembrane region" description="Helical" evidence="10">
    <location>
        <begin position="146"/>
        <end position="168"/>
    </location>
</feature>
<feature type="transmembrane region" description="Helical" evidence="10">
    <location>
        <begin position="286"/>
        <end position="307"/>
    </location>
</feature>
<dbReference type="GO" id="GO:0042773">
    <property type="term" value="P:ATP synthesis coupled electron transport"/>
    <property type="evidence" value="ECO:0007669"/>
    <property type="project" value="InterPro"/>
</dbReference>
<evidence type="ECO:0000256" key="6">
    <source>
        <dbReference type="ARBA" id="ARBA00022989"/>
    </source>
</evidence>
<feature type="transmembrane region" description="Helical" evidence="10">
    <location>
        <begin position="313"/>
        <end position="338"/>
    </location>
</feature>
<evidence type="ECO:0000256" key="8">
    <source>
        <dbReference type="ARBA" id="ARBA00031028"/>
    </source>
</evidence>
<reference evidence="12" key="2">
    <citation type="submission" date="2011-10" db="EMBL/GenBank/DDBJ databases">
        <authorList>
            <person name="MIPS"/>
        </authorList>
    </citation>
    <scope>NUCLEOTIDE SEQUENCE</scope>
</reference>
<feature type="transmembrane region" description="Helical" evidence="10">
    <location>
        <begin position="24"/>
        <end position="42"/>
    </location>
</feature>
<evidence type="ECO:0000256" key="2">
    <source>
        <dbReference type="ARBA" id="ARBA00007012"/>
    </source>
</evidence>
<dbReference type="Pfam" id="PF00361">
    <property type="entry name" value="Proton_antipo_M"/>
    <property type="match status" value="1"/>
</dbReference>
<evidence type="ECO:0000256" key="1">
    <source>
        <dbReference type="ARBA" id="ARBA00004141"/>
    </source>
</evidence>
<evidence type="ECO:0000256" key="4">
    <source>
        <dbReference type="ARBA" id="ARBA00021008"/>
    </source>
</evidence>
<feature type="transmembrane region" description="Helical" evidence="10">
    <location>
        <begin position="63"/>
        <end position="84"/>
    </location>
</feature>
<dbReference type="GO" id="GO:0016020">
    <property type="term" value="C:membrane"/>
    <property type="evidence" value="ECO:0007669"/>
    <property type="project" value="UniProtKB-SubCell"/>
</dbReference>
<feature type="transmembrane region" description="Helical" evidence="10">
    <location>
        <begin position="372"/>
        <end position="391"/>
    </location>
</feature>
<keyword evidence="12" id="KW-0496">Mitochondrion</keyword>
<protein>
    <recommendedName>
        <fullName evidence="4">NADH-ubiquinone oxidoreductase chain 2</fullName>
        <ecNumber evidence="3">7.1.1.2</ecNumber>
    </recommendedName>
    <alternativeName>
        <fullName evidence="8">NADH dehydrogenase subunit 2</fullName>
    </alternativeName>
</protein>
<dbReference type="InterPro" id="IPR001750">
    <property type="entry name" value="ND/Mrp_TM"/>
</dbReference>
<keyword evidence="12" id="KW-0830">Ubiquinone</keyword>
<feature type="transmembrane region" description="Helical" evidence="10">
    <location>
        <begin position="96"/>
        <end position="121"/>
    </location>
</feature>
<evidence type="ECO:0000256" key="5">
    <source>
        <dbReference type="ARBA" id="ARBA00022692"/>
    </source>
</evidence>
<feature type="transmembrane region" description="Helical" evidence="10">
    <location>
        <begin position="196"/>
        <end position="217"/>
    </location>
</feature>
<proteinExistence type="inferred from homology"/>
<sequence length="496" mass="54873">MILFSIIILLLSNSVNNRRDLAILYNRVGMLILVYVILNYLMVYSLNLTDIALQGGLIKLTNISLMFGLFILTMSILVLVLTSFTVKGCQLPEYPLLLLMIIIGALILISSNDLVTMFLALEIQSYGLYTICAIYRNSEVSVSGSLIYYLLGILGSSLILLAIAIIYANTGSTRMDTISVLLNINSTAIYSDDWNISLVLLGAGFMFKIGAAPFHMWTPDVYDAIPTHIGAFVTFIAKVSIFVFLLQLINVIENNYSLTFMILMCSLLSLIVGTVLGLTQYRIKRLLAYSSISHIGFILLALSLGTVESKLAFIFYLMQYIISNLNIWLILVAIGLTLSSRTKSSDGKLYDMANSPVQLISQLNGYYYRNPVLAISLTVTIFSFLGIPPLAGFFAKLLVLLAALDKGLIFLTLIGVITSVIGGIYYLGLVKEIFFTVPYFFYNNKKNQDRLAVEKITVPAPLALIISVITIWILTYMLMDTLWISMAAVSAMSSPN</sequence>
<gene>
    <name evidence="12" type="ORF">cpurp_mito_NAD2</name>
</gene>
<dbReference type="InterPro" id="IPR010096">
    <property type="entry name" value="NADH-Q_OxRdtase_suN/2"/>
</dbReference>
<dbReference type="GO" id="GO:0008137">
    <property type="term" value="F:NADH dehydrogenase (ubiquinone) activity"/>
    <property type="evidence" value="ECO:0007669"/>
    <property type="project" value="UniProtKB-EC"/>
</dbReference>
<geneLocation type="mitochondrion" evidence="12"/>
<evidence type="ECO:0000256" key="9">
    <source>
        <dbReference type="ARBA" id="ARBA00049551"/>
    </source>
</evidence>
<feature type="transmembrane region" description="Helical" evidence="10">
    <location>
        <begin position="258"/>
        <end position="279"/>
    </location>
</feature>